<dbReference type="HAMAP" id="MF_00201">
    <property type="entry name" value="RecO"/>
    <property type="match status" value="1"/>
</dbReference>
<evidence type="ECO:0000259" key="8">
    <source>
        <dbReference type="Pfam" id="PF11967"/>
    </source>
</evidence>
<keyword evidence="5 7" id="KW-0234">DNA repair</keyword>
<dbReference type="SUPFAM" id="SSF50249">
    <property type="entry name" value="Nucleic acid-binding proteins"/>
    <property type="match status" value="1"/>
</dbReference>
<dbReference type="InterPro" id="IPR042242">
    <property type="entry name" value="RecO_C"/>
</dbReference>
<dbReference type="AlphaFoldDB" id="A0A9D0ZK01"/>
<evidence type="ECO:0000256" key="5">
    <source>
        <dbReference type="ARBA" id="ARBA00023204"/>
    </source>
</evidence>
<sequence length="249" mass="28134">MPVLTTDALVLRRADYADYDRMVTLLTPEHGRLDAVARGCRRPRSPLVNAVEPFISGEFQLFRKGERYSIEQCQVREGFYDLRTDYDRLVHGAYWLRLLDAGVPRDVPAPDIFMLALKALAHLNYAADLPPTMLTLVFEAHFMALSGYPPRVDACVLCSRPLKGEARFDARLGGAVCLSCPSHAPRISLGARRILYKLPRTHFENAPKLVDSPDWPEAARLFRQYTQQRMQIPEKFLPPLVSARKAAGI</sequence>
<dbReference type="GO" id="GO:0043590">
    <property type="term" value="C:bacterial nucleoid"/>
    <property type="evidence" value="ECO:0007669"/>
    <property type="project" value="TreeGrafter"/>
</dbReference>
<accession>A0A9D0ZK01</accession>
<dbReference type="Pfam" id="PF02565">
    <property type="entry name" value="RecO_C"/>
    <property type="match status" value="1"/>
</dbReference>
<evidence type="ECO:0000256" key="7">
    <source>
        <dbReference type="HAMAP-Rule" id="MF_00201"/>
    </source>
</evidence>
<dbReference type="Pfam" id="PF11967">
    <property type="entry name" value="RecO_N"/>
    <property type="match status" value="1"/>
</dbReference>
<keyword evidence="3 7" id="KW-0227">DNA damage</keyword>
<evidence type="ECO:0000256" key="1">
    <source>
        <dbReference type="ARBA" id="ARBA00007452"/>
    </source>
</evidence>
<proteinExistence type="inferred from homology"/>
<dbReference type="InterPro" id="IPR037278">
    <property type="entry name" value="ARFGAP/RecO"/>
</dbReference>
<comment type="function">
    <text evidence="7">Involved in DNA repair and RecF pathway recombination.</text>
</comment>
<dbReference type="Proteomes" id="UP000824260">
    <property type="component" value="Unassembled WGS sequence"/>
</dbReference>
<dbReference type="PANTHER" id="PTHR33991">
    <property type="entry name" value="DNA REPAIR PROTEIN RECO"/>
    <property type="match status" value="1"/>
</dbReference>
<dbReference type="PANTHER" id="PTHR33991:SF1">
    <property type="entry name" value="DNA REPAIR PROTEIN RECO"/>
    <property type="match status" value="1"/>
</dbReference>
<dbReference type="InterPro" id="IPR012340">
    <property type="entry name" value="NA-bd_OB-fold"/>
</dbReference>
<dbReference type="NCBIfam" id="TIGR00613">
    <property type="entry name" value="reco"/>
    <property type="match status" value="1"/>
</dbReference>
<dbReference type="Gene3D" id="2.40.50.140">
    <property type="entry name" value="Nucleic acid-binding proteins"/>
    <property type="match status" value="1"/>
</dbReference>
<protein>
    <recommendedName>
        <fullName evidence="2 7">DNA repair protein RecO</fullName>
    </recommendedName>
    <alternativeName>
        <fullName evidence="6 7">Recombination protein O</fullName>
    </alternativeName>
</protein>
<evidence type="ECO:0000313" key="9">
    <source>
        <dbReference type="EMBL" id="HIQ81853.1"/>
    </source>
</evidence>
<dbReference type="SUPFAM" id="SSF57863">
    <property type="entry name" value="ArfGap/RecO-like zinc finger"/>
    <property type="match status" value="1"/>
</dbReference>
<dbReference type="GO" id="GO:0006310">
    <property type="term" value="P:DNA recombination"/>
    <property type="evidence" value="ECO:0007669"/>
    <property type="project" value="UniProtKB-UniRule"/>
</dbReference>
<comment type="caution">
    <text evidence="9">The sequence shown here is derived from an EMBL/GenBank/DDBJ whole genome shotgun (WGS) entry which is preliminary data.</text>
</comment>
<feature type="domain" description="DNA replication/recombination mediator RecO N-terminal" evidence="8">
    <location>
        <begin position="1"/>
        <end position="79"/>
    </location>
</feature>
<dbReference type="InterPro" id="IPR022572">
    <property type="entry name" value="DNA_rep/recomb_RecO_N"/>
</dbReference>
<dbReference type="EMBL" id="DVFZ01000020">
    <property type="protein sequence ID" value="HIQ81853.1"/>
    <property type="molecule type" value="Genomic_DNA"/>
</dbReference>
<evidence type="ECO:0000256" key="6">
    <source>
        <dbReference type="ARBA" id="ARBA00033409"/>
    </source>
</evidence>
<comment type="similarity">
    <text evidence="1 7">Belongs to the RecO family.</text>
</comment>
<evidence type="ECO:0000256" key="3">
    <source>
        <dbReference type="ARBA" id="ARBA00022763"/>
    </source>
</evidence>
<dbReference type="InterPro" id="IPR003717">
    <property type="entry name" value="RecO"/>
</dbReference>
<reference evidence="9" key="1">
    <citation type="submission" date="2020-10" db="EMBL/GenBank/DDBJ databases">
        <authorList>
            <person name="Gilroy R."/>
        </authorList>
    </citation>
    <scope>NUCLEOTIDE SEQUENCE</scope>
    <source>
        <strain evidence="9">ChiSjej6B24-2974</strain>
    </source>
</reference>
<name>A0A9D0ZK01_9FIRM</name>
<dbReference type="GO" id="GO:0006302">
    <property type="term" value="P:double-strand break repair"/>
    <property type="evidence" value="ECO:0007669"/>
    <property type="project" value="TreeGrafter"/>
</dbReference>
<evidence type="ECO:0000256" key="4">
    <source>
        <dbReference type="ARBA" id="ARBA00023172"/>
    </source>
</evidence>
<evidence type="ECO:0000313" key="10">
    <source>
        <dbReference type="Proteomes" id="UP000824260"/>
    </source>
</evidence>
<evidence type="ECO:0000256" key="2">
    <source>
        <dbReference type="ARBA" id="ARBA00021310"/>
    </source>
</evidence>
<gene>
    <name evidence="7 9" type="primary">recO</name>
    <name evidence="9" type="ORF">IAA52_01990</name>
</gene>
<reference evidence="9" key="2">
    <citation type="journal article" date="2021" name="PeerJ">
        <title>Extensive microbial diversity within the chicken gut microbiome revealed by metagenomics and culture.</title>
        <authorList>
            <person name="Gilroy R."/>
            <person name="Ravi A."/>
            <person name="Getino M."/>
            <person name="Pursley I."/>
            <person name="Horton D.L."/>
            <person name="Alikhan N.F."/>
            <person name="Baker D."/>
            <person name="Gharbi K."/>
            <person name="Hall N."/>
            <person name="Watson M."/>
            <person name="Adriaenssens E.M."/>
            <person name="Foster-Nyarko E."/>
            <person name="Jarju S."/>
            <person name="Secka A."/>
            <person name="Antonio M."/>
            <person name="Oren A."/>
            <person name="Chaudhuri R.R."/>
            <person name="La Ragione R."/>
            <person name="Hildebrand F."/>
            <person name="Pallen M.J."/>
        </authorList>
    </citation>
    <scope>NUCLEOTIDE SEQUENCE</scope>
    <source>
        <strain evidence="9">ChiSjej6B24-2974</strain>
    </source>
</reference>
<dbReference type="Gene3D" id="1.20.1440.120">
    <property type="entry name" value="Recombination protein O, C-terminal domain"/>
    <property type="match status" value="1"/>
</dbReference>
<organism evidence="9 10">
    <name type="scientific">Candidatus Pullichristensenella stercorigallinarum</name>
    <dbReference type="NCBI Taxonomy" id="2840909"/>
    <lineage>
        <taxon>Bacteria</taxon>
        <taxon>Bacillati</taxon>
        <taxon>Bacillota</taxon>
        <taxon>Clostridia</taxon>
        <taxon>Candidatus Pullichristensenella</taxon>
    </lineage>
</organism>
<keyword evidence="4 7" id="KW-0233">DNA recombination</keyword>